<proteinExistence type="predicted"/>
<evidence type="ECO:0000313" key="2">
    <source>
        <dbReference type="Proteomes" id="UP000727456"/>
    </source>
</evidence>
<dbReference type="EMBL" id="JAAOZC010000003">
    <property type="protein sequence ID" value="NIJ08041.1"/>
    <property type="molecule type" value="Genomic_DNA"/>
</dbReference>
<keyword evidence="1" id="KW-0238">DNA-binding</keyword>
<dbReference type="RefSeq" id="WP_167072866.1">
    <property type="nucleotide sequence ID" value="NZ_JAAOZC010000003.1"/>
</dbReference>
<gene>
    <name evidence="1" type="ORF">FHS31_001651</name>
</gene>
<sequence length="164" mass="18279">MSEELIAVSNGTDDVIRLTDELRRIASRIRDSVPSRRRERLSVDTIDQPDHLTLAEAMLSARRRIGNHFPPLLFADPARDLLLDLYASGLRGKPVSISSACIAAAVPATTALRWIKKLQRDGLVKLERDTADNRRVLIRLSEPAVSRVEAYVNEVAMLFDSCTS</sequence>
<dbReference type="Gene3D" id="1.10.10.10">
    <property type="entry name" value="Winged helix-like DNA-binding domain superfamily/Winged helix DNA-binding domain"/>
    <property type="match status" value="1"/>
</dbReference>
<dbReference type="InterPro" id="IPR036390">
    <property type="entry name" value="WH_DNA-bd_sf"/>
</dbReference>
<dbReference type="Proteomes" id="UP000727456">
    <property type="component" value="Unassembled WGS sequence"/>
</dbReference>
<accession>A0ABX0TR89</accession>
<keyword evidence="2" id="KW-1185">Reference proteome</keyword>
<comment type="caution">
    <text evidence="1">The sequence shown here is derived from an EMBL/GenBank/DDBJ whole genome shotgun (WGS) entry which is preliminary data.</text>
</comment>
<dbReference type="GO" id="GO:0003677">
    <property type="term" value="F:DNA binding"/>
    <property type="evidence" value="ECO:0007669"/>
    <property type="project" value="UniProtKB-KW"/>
</dbReference>
<evidence type="ECO:0000313" key="1">
    <source>
        <dbReference type="EMBL" id="NIJ08041.1"/>
    </source>
</evidence>
<reference evidence="1 2" key="1">
    <citation type="submission" date="2020-03" db="EMBL/GenBank/DDBJ databases">
        <title>Genomic Encyclopedia of Type Strains, Phase III (KMG-III): the genomes of soil and plant-associated and newly described type strains.</title>
        <authorList>
            <person name="Whitman W."/>
        </authorList>
    </citation>
    <scope>NUCLEOTIDE SEQUENCE [LARGE SCALE GENOMIC DNA]</scope>
    <source>
        <strain evidence="1 2">CECT 8804</strain>
    </source>
</reference>
<dbReference type="InterPro" id="IPR036388">
    <property type="entry name" value="WH-like_DNA-bd_sf"/>
</dbReference>
<organism evidence="1 2">
    <name type="scientific">Sphingomonas vulcanisoli</name>
    <dbReference type="NCBI Taxonomy" id="1658060"/>
    <lineage>
        <taxon>Bacteria</taxon>
        <taxon>Pseudomonadati</taxon>
        <taxon>Pseudomonadota</taxon>
        <taxon>Alphaproteobacteria</taxon>
        <taxon>Sphingomonadales</taxon>
        <taxon>Sphingomonadaceae</taxon>
        <taxon>Sphingomonas</taxon>
    </lineage>
</organism>
<dbReference type="SUPFAM" id="SSF46785">
    <property type="entry name" value="Winged helix' DNA-binding domain"/>
    <property type="match status" value="1"/>
</dbReference>
<protein>
    <submittedName>
        <fullName evidence="1">DNA-binding transcriptional ArsR family regulator</fullName>
    </submittedName>
</protein>
<name>A0ABX0TR89_9SPHN</name>